<dbReference type="GO" id="GO:0016020">
    <property type="term" value="C:membrane"/>
    <property type="evidence" value="ECO:0007669"/>
    <property type="project" value="InterPro"/>
</dbReference>
<dbReference type="Proteomes" id="UP001381693">
    <property type="component" value="Unassembled WGS sequence"/>
</dbReference>
<dbReference type="PANTHER" id="PTHR21329">
    <property type="entry name" value="PHOSPHATIDYLINOSITOL N-ACETYLGLUCOSAMINYLTRANSFERASE SUBUNIT Q-RELATED"/>
    <property type="match status" value="1"/>
</dbReference>
<dbReference type="Pfam" id="PF05024">
    <property type="entry name" value="Gpi1"/>
    <property type="match status" value="1"/>
</dbReference>
<feature type="transmembrane region" description="Helical" evidence="1">
    <location>
        <begin position="343"/>
        <end position="364"/>
    </location>
</feature>
<dbReference type="PANTHER" id="PTHR21329:SF3">
    <property type="entry name" value="PHOSPHATIDYLINOSITOL N-ACETYLGLUCOSAMINYLTRANSFERASE SUBUNIT Q"/>
    <property type="match status" value="1"/>
</dbReference>
<dbReference type="AlphaFoldDB" id="A0AAN8WYK0"/>
<accession>A0AAN8WYK0</accession>
<keyword evidence="3" id="KW-1185">Reference proteome</keyword>
<sequence>MILESSVIVFIPKQLQNYQDCHLYGKISFVHDSLTDKEMVAIVLFSQKSLPEHLVGCIANNHQYLSRKLEKDVWLELKTEPSITVSCLFMKGKMLRLDDITHIVYDRLEICESEILKGRYSVAQDECEGNVFSFFIKSVLESEDERVPQARTEMRTFVFIDLIVGFLTWIVTILMRQMQCRFKALESISKAIHQITLRLTHFGSLYNHSQMKTNNIVSGHLATMIIIDILLGITVAHTISSYATWSDVYDSFRTCTKALSSSVQDLLEWLSGAPAGLKLNQPLTQALSAFFSYHVHLWKLYLDLAEPLLKGVSWILVWLGMLGLSVQIAILSDLLDLATLHLYCFYVYAARIHMLQISLLGSQWRAFRGRKWNPLKGRMDSDIGVHLPLNRVLTAVVFTLVIFLLPTTTVYYLVFVMEIHPCLALHKQLAIHQC</sequence>
<keyword evidence="1" id="KW-0812">Transmembrane</keyword>
<keyword evidence="1" id="KW-1133">Transmembrane helix</keyword>
<evidence type="ECO:0008006" key="4">
    <source>
        <dbReference type="Google" id="ProtNLM"/>
    </source>
</evidence>
<organism evidence="2 3">
    <name type="scientific">Halocaridina rubra</name>
    <name type="common">Hawaiian red shrimp</name>
    <dbReference type="NCBI Taxonomy" id="373956"/>
    <lineage>
        <taxon>Eukaryota</taxon>
        <taxon>Metazoa</taxon>
        <taxon>Ecdysozoa</taxon>
        <taxon>Arthropoda</taxon>
        <taxon>Crustacea</taxon>
        <taxon>Multicrustacea</taxon>
        <taxon>Malacostraca</taxon>
        <taxon>Eumalacostraca</taxon>
        <taxon>Eucarida</taxon>
        <taxon>Decapoda</taxon>
        <taxon>Pleocyemata</taxon>
        <taxon>Caridea</taxon>
        <taxon>Atyoidea</taxon>
        <taxon>Atyidae</taxon>
        <taxon>Halocaridina</taxon>
    </lineage>
</organism>
<keyword evidence="1" id="KW-0472">Membrane</keyword>
<feature type="transmembrane region" description="Helical" evidence="1">
    <location>
        <begin position="221"/>
        <end position="243"/>
    </location>
</feature>
<evidence type="ECO:0000256" key="1">
    <source>
        <dbReference type="SAM" id="Phobius"/>
    </source>
</evidence>
<dbReference type="InterPro" id="IPR007720">
    <property type="entry name" value="PigQ/GPI1"/>
</dbReference>
<evidence type="ECO:0000313" key="2">
    <source>
        <dbReference type="EMBL" id="KAK7071128.1"/>
    </source>
</evidence>
<protein>
    <recommendedName>
        <fullName evidence="4">Phosphatidylinositol N-acetylglucosaminyltransferase subunit Q</fullName>
    </recommendedName>
</protein>
<comment type="caution">
    <text evidence="2">The sequence shown here is derived from an EMBL/GenBank/DDBJ whole genome shotgun (WGS) entry which is preliminary data.</text>
</comment>
<name>A0AAN8WYK0_HALRR</name>
<proteinExistence type="predicted"/>
<feature type="transmembrane region" description="Helical" evidence="1">
    <location>
        <begin position="156"/>
        <end position="175"/>
    </location>
</feature>
<feature type="transmembrane region" description="Helical" evidence="1">
    <location>
        <begin position="311"/>
        <end position="331"/>
    </location>
</feature>
<evidence type="ECO:0000313" key="3">
    <source>
        <dbReference type="Proteomes" id="UP001381693"/>
    </source>
</evidence>
<dbReference type="EMBL" id="JAXCGZ010015134">
    <property type="protein sequence ID" value="KAK7071128.1"/>
    <property type="molecule type" value="Genomic_DNA"/>
</dbReference>
<reference evidence="2 3" key="1">
    <citation type="submission" date="2023-11" db="EMBL/GenBank/DDBJ databases">
        <title>Halocaridina rubra genome assembly.</title>
        <authorList>
            <person name="Smith C."/>
        </authorList>
    </citation>
    <scope>NUCLEOTIDE SEQUENCE [LARGE SCALE GENOMIC DNA]</scope>
    <source>
        <strain evidence="2">EP-1</strain>
        <tissue evidence="2">Whole</tissue>
    </source>
</reference>
<gene>
    <name evidence="2" type="ORF">SK128_018964</name>
</gene>
<dbReference type="GO" id="GO:0005783">
    <property type="term" value="C:endoplasmic reticulum"/>
    <property type="evidence" value="ECO:0007669"/>
    <property type="project" value="TreeGrafter"/>
</dbReference>
<dbReference type="GO" id="GO:0006506">
    <property type="term" value="P:GPI anchor biosynthetic process"/>
    <property type="evidence" value="ECO:0007669"/>
    <property type="project" value="InterPro"/>
</dbReference>
<feature type="transmembrane region" description="Helical" evidence="1">
    <location>
        <begin position="392"/>
        <end position="414"/>
    </location>
</feature>